<gene>
    <name evidence="2" type="ORF">S01H1_72882</name>
</gene>
<dbReference type="InterPro" id="IPR032418">
    <property type="entry name" value="E1_FCCH"/>
</dbReference>
<dbReference type="EMBL" id="BARS01048656">
    <property type="protein sequence ID" value="GAG38841.1"/>
    <property type="molecule type" value="Genomic_DNA"/>
</dbReference>
<proteinExistence type="predicted"/>
<dbReference type="Gene3D" id="2.40.30.180">
    <property type="entry name" value="Ubiquitin-activating enzyme E1, FCCH domain"/>
    <property type="match status" value="1"/>
</dbReference>
<accession>X0YQ37</accession>
<sequence length="139" mass="15066">MADFLTFENLVSEIKRALKVTKGSKDDLIKAMINMVYLDEIICCDDMYPLYWLMDFDSSLKSVAPSTLSDISQAANGVFTTSAVHGLSVGQIIALFNILGMTELNDQLYVVGSVPLTTTFTLGVNTSTYAAYTSGGNVL</sequence>
<name>X0YQ37_9ZZZZ</name>
<evidence type="ECO:0000313" key="2">
    <source>
        <dbReference type="EMBL" id="GAG38841.1"/>
    </source>
</evidence>
<dbReference type="AlphaFoldDB" id="X0YQ37"/>
<reference evidence="2" key="1">
    <citation type="journal article" date="2014" name="Front. Microbiol.">
        <title>High frequency of phylogenetically diverse reductive dehalogenase-homologous genes in deep subseafloor sedimentary metagenomes.</title>
        <authorList>
            <person name="Kawai M."/>
            <person name="Futagami T."/>
            <person name="Toyoda A."/>
            <person name="Takaki Y."/>
            <person name="Nishi S."/>
            <person name="Hori S."/>
            <person name="Arai W."/>
            <person name="Tsubouchi T."/>
            <person name="Morono Y."/>
            <person name="Uchiyama I."/>
            <person name="Ito T."/>
            <person name="Fujiyama A."/>
            <person name="Inagaki F."/>
            <person name="Takami H."/>
        </authorList>
    </citation>
    <scope>NUCLEOTIDE SEQUENCE</scope>
    <source>
        <strain evidence="2">Expedition CK06-06</strain>
    </source>
</reference>
<protein>
    <recommendedName>
        <fullName evidence="1">Ubiquitin-activating enzyme E1 FCCH domain-containing protein</fullName>
    </recommendedName>
</protein>
<evidence type="ECO:0000259" key="1">
    <source>
        <dbReference type="Pfam" id="PF16190"/>
    </source>
</evidence>
<dbReference type="InterPro" id="IPR042302">
    <property type="entry name" value="E1_FCCH_sf"/>
</dbReference>
<feature type="non-terminal residue" evidence="2">
    <location>
        <position position="139"/>
    </location>
</feature>
<organism evidence="2">
    <name type="scientific">marine sediment metagenome</name>
    <dbReference type="NCBI Taxonomy" id="412755"/>
    <lineage>
        <taxon>unclassified sequences</taxon>
        <taxon>metagenomes</taxon>
        <taxon>ecological metagenomes</taxon>
    </lineage>
</organism>
<dbReference type="Pfam" id="PF16190">
    <property type="entry name" value="E1_FCCH"/>
    <property type="match status" value="1"/>
</dbReference>
<feature type="domain" description="Ubiquitin-activating enzyme E1 FCCH" evidence="1">
    <location>
        <begin position="82"/>
        <end position="138"/>
    </location>
</feature>
<comment type="caution">
    <text evidence="2">The sequence shown here is derived from an EMBL/GenBank/DDBJ whole genome shotgun (WGS) entry which is preliminary data.</text>
</comment>